<dbReference type="EMBL" id="JAJGCB010000003">
    <property type="protein sequence ID" value="KAJ8994176.1"/>
    <property type="molecule type" value="Genomic_DNA"/>
</dbReference>
<dbReference type="InterPro" id="IPR037171">
    <property type="entry name" value="NagB/RpiA_transferase-like"/>
</dbReference>
<dbReference type="Gene3D" id="3.40.50.10420">
    <property type="entry name" value="NagB/RpiA/CoA transferase-like"/>
    <property type="match status" value="1"/>
</dbReference>
<dbReference type="InterPro" id="IPR002698">
    <property type="entry name" value="FTHF_cligase"/>
</dbReference>
<evidence type="ECO:0000256" key="1">
    <source>
        <dbReference type="ARBA" id="ARBA00010638"/>
    </source>
</evidence>
<dbReference type="InterPro" id="IPR024185">
    <property type="entry name" value="FTHF_cligase-like_sf"/>
</dbReference>
<evidence type="ECO:0000313" key="7">
    <source>
        <dbReference type="Proteomes" id="UP001161757"/>
    </source>
</evidence>
<proteinExistence type="inferred from homology"/>
<evidence type="ECO:0000256" key="5">
    <source>
        <dbReference type="ARBA" id="ARBA00038966"/>
    </source>
</evidence>
<dbReference type="EC" id="6.3.3.2" evidence="5"/>
<evidence type="ECO:0000256" key="2">
    <source>
        <dbReference type="ARBA" id="ARBA00022741"/>
    </source>
</evidence>
<dbReference type="GO" id="GO:0030272">
    <property type="term" value="F:5-formyltetrahydrofolate cyclo-ligase activity"/>
    <property type="evidence" value="ECO:0007669"/>
    <property type="project" value="UniProtKB-EC"/>
</dbReference>
<reference evidence="6" key="1">
    <citation type="submission" date="2023-01" db="EMBL/GenBank/DDBJ databases">
        <title>Exophiala dermititidis isolated from Cystic Fibrosis Patient.</title>
        <authorList>
            <person name="Kurbessoian T."/>
            <person name="Crocker A."/>
            <person name="Murante D."/>
            <person name="Hogan D.A."/>
            <person name="Stajich J.E."/>
        </authorList>
    </citation>
    <scope>NUCLEOTIDE SEQUENCE</scope>
    <source>
        <strain evidence="6">Ex8</strain>
    </source>
</reference>
<dbReference type="GO" id="GO:0005524">
    <property type="term" value="F:ATP binding"/>
    <property type="evidence" value="ECO:0007669"/>
    <property type="project" value="UniProtKB-KW"/>
</dbReference>
<dbReference type="GO" id="GO:0009396">
    <property type="term" value="P:folic acid-containing compound biosynthetic process"/>
    <property type="evidence" value="ECO:0007669"/>
    <property type="project" value="TreeGrafter"/>
</dbReference>
<evidence type="ECO:0000313" key="6">
    <source>
        <dbReference type="EMBL" id="KAJ8994176.1"/>
    </source>
</evidence>
<comment type="catalytic activity">
    <reaction evidence="4">
        <text>(6S)-5-formyl-5,6,7,8-tetrahydrofolate + ATP = (6R)-5,10-methenyltetrahydrofolate + ADP + phosphate</text>
        <dbReference type="Rhea" id="RHEA:10488"/>
        <dbReference type="ChEBI" id="CHEBI:30616"/>
        <dbReference type="ChEBI" id="CHEBI:43474"/>
        <dbReference type="ChEBI" id="CHEBI:57455"/>
        <dbReference type="ChEBI" id="CHEBI:57457"/>
        <dbReference type="ChEBI" id="CHEBI:456216"/>
        <dbReference type="EC" id="6.3.3.2"/>
    </reaction>
</comment>
<dbReference type="AlphaFoldDB" id="A0AAN6EYR2"/>
<gene>
    <name evidence="6" type="ORF">HRR80_002671</name>
</gene>
<dbReference type="GO" id="GO:0005739">
    <property type="term" value="C:mitochondrion"/>
    <property type="evidence" value="ECO:0007669"/>
    <property type="project" value="TreeGrafter"/>
</dbReference>
<name>A0AAN6EYR2_EXODE</name>
<dbReference type="Proteomes" id="UP001161757">
    <property type="component" value="Unassembled WGS sequence"/>
</dbReference>
<comment type="similarity">
    <text evidence="1">Belongs to the 5-formyltetrahydrofolate cyclo-ligase family.</text>
</comment>
<organism evidence="6 7">
    <name type="scientific">Exophiala dermatitidis</name>
    <name type="common">Black yeast-like fungus</name>
    <name type="synonym">Wangiella dermatitidis</name>
    <dbReference type="NCBI Taxonomy" id="5970"/>
    <lineage>
        <taxon>Eukaryota</taxon>
        <taxon>Fungi</taxon>
        <taxon>Dikarya</taxon>
        <taxon>Ascomycota</taxon>
        <taxon>Pezizomycotina</taxon>
        <taxon>Eurotiomycetes</taxon>
        <taxon>Chaetothyriomycetidae</taxon>
        <taxon>Chaetothyriales</taxon>
        <taxon>Herpotrichiellaceae</taxon>
        <taxon>Exophiala</taxon>
    </lineage>
</organism>
<dbReference type="PANTHER" id="PTHR23407">
    <property type="entry name" value="ATPASE INHIBITOR/5-FORMYLTETRAHYDROFOLATE CYCLO-LIGASE"/>
    <property type="match status" value="1"/>
</dbReference>
<sequence>MQPVKGQGLSSMRLKSLLYSCTLRAMSSTTSSLGEQKDLLRKRIAEQIKKLDPQEIERQSRIITKHVLQLPAYQDAKSIAVFLSMPAGEVSTRDIVLHAFDDGKSVFVPYLHAGDAPKSRVMTMLQLHDQADFESLKPDAWGIPSISKDSVERRRNALGGIGISNAPLEGQDHYPLLDLILTPSVAFDQHHRRLGHGKGFYDRYLQTYKNALDSSKAARKMPHLVGVALREQLLPPGEEVPVTEHDWPVDEVVVAEN</sequence>
<keyword evidence="3" id="KW-0067">ATP-binding</keyword>
<evidence type="ECO:0000256" key="3">
    <source>
        <dbReference type="ARBA" id="ARBA00022840"/>
    </source>
</evidence>
<dbReference type="PANTHER" id="PTHR23407:SF1">
    <property type="entry name" value="5-FORMYLTETRAHYDROFOLATE CYCLO-LIGASE"/>
    <property type="match status" value="1"/>
</dbReference>
<comment type="caution">
    <text evidence="6">The sequence shown here is derived from an EMBL/GenBank/DDBJ whole genome shotgun (WGS) entry which is preliminary data.</text>
</comment>
<keyword evidence="2" id="KW-0547">Nucleotide-binding</keyword>
<evidence type="ECO:0000256" key="4">
    <source>
        <dbReference type="ARBA" id="ARBA00036539"/>
    </source>
</evidence>
<dbReference type="SUPFAM" id="SSF100950">
    <property type="entry name" value="NagB/RpiA/CoA transferase-like"/>
    <property type="match status" value="1"/>
</dbReference>
<accession>A0AAN6EYR2</accession>
<protein>
    <recommendedName>
        <fullName evidence="5">5-formyltetrahydrofolate cyclo-ligase</fullName>
        <ecNumber evidence="5">6.3.3.2</ecNumber>
    </recommendedName>
</protein>
<dbReference type="Pfam" id="PF01812">
    <property type="entry name" value="5-FTHF_cyc-lig"/>
    <property type="match status" value="1"/>
</dbReference>
<dbReference type="GO" id="GO:0035999">
    <property type="term" value="P:tetrahydrofolate interconversion"/>
    <property type="evidence" value="ECO:0007669"/>
    <property type="project" value="TreeGrafter"/>
</dbReference>